<reference evidence="3" key="1">
    <citation type="submission" date="2016-06" db="UniProtKB">
        <authorList>
            <consortium name="WormBaseParasite"/>
        </authorList>
    </citation>
    <scope>IDENTIFICATION</scope>
</reference>
<sequence>MLPLIFSHINQLDSQPSSPGESEAVSPVAPGCYNPRYPHHHHHHMLGPNLSCHPGPTDMVILFCLFRLFKFKFSFNFFQMYIILLL</sequence>
<evidence type="ECO:0000313" key="3">
    <source>
        <dbReference type="WBParaSite" id="SCUD_0000235201-mRNA-1"/>
    </source>
</evidence>
<dbReference type="Proteomes" id="UP000279833">
    <property type="component" value="Unassembled WGS sequence"/>
</dbReference>
<name>A0A183JI29_9TREM</name>
<gene>
    <name evidence="1" type="ORF">SCUD_LOCUS2354</name>
</gene>
<dbReference type="WBParaSite" id="SCUD_0000235201-mRNA-1">
    <property type="protein sequence ID" value="SCUD_0000235201-mRNA-1"/>
    <property type="gene ID" value="SCUD_0000235201"/>
</dbReference>
<evidence type="ECO:0000313" key="1">
    <source>
        <dbReference type="EMBL" id="VDO73960.1"/>
    </source>
</evidence>
<dbReference type="EMBL" id="UZAK01002234">
    <property type="protein sequence ID" value="VDO73960.1"/>
    <property type="molecule type" value="Genomic_DNA"/>
</dbReference>
<evidence type="ECO:0000313" key="2">
    <source>
        <dbReference type="Proteomes" id="UP000279833"/>
    </source>
</evidence>
<reference evidence="1 2" key="2">
    <citation type="submission" date="2018-11" db="EMBL/GenBank/DDBJ databases">
        <authorList>
            <consortium name="Pathogen Informatics"/>
        </authorList>
    </citation>
    <scope>NUCLEOTIDE SEQUENCE [LARGE SCALE GENOMIC DNA]</scope>
    <source>
        <strain evidence="1">Dakar</strain>
        <strain evidence="2">Dakar, Senegal</strain>
    </source>
</reference>
<keyword evidence="2" id="KW-1185">Reference proteome</keyword>
<accession>A0A183JI29</accession>
<proteinExistence type="predicted"/>
<dbReference type="AlphaFoldDB" id="A0A183JI29"/>
<protein>
    <submittedName>
        <fullName evidence="3">Ovule protein</fullName>
    </submittedName>
</protein>
<organism evidence="3">
    <name type="scientific">Schistosoma curassoni</name>
    <dbReference type="NCBI Taxonomy" id="6186"/>
    <lineage>
        <taxon>Eukaryota</taxon>
        <taxon>Metazoa</taxon>
        <taxon>Spiralia</taxon>
        <taxon>Lophotrochozoa</taxon>
        <taxon>Platyhelminthes</taxon>
        <taxon>Trematoda</taxon>
        <taxon>Digenea</taxon>
        <taxon>Strigeidida</taxon>
        <taxon>Schistosomatoidea</taxon>
        <taxon>Schistosomatidae</taxon>
        <taxon>Schistosoma</taxon>
    </lineage>
</organism>